<dbReference type="HOGENOM" id="CLU_2282746_0_0_1"/>
<sequence length="102" mass="11245">MSTMRPRSHSTDFTIPSLSRTNELIVSNNSHEEQFILVDEPHSPTTPTPSTSAFVILGRGGQIESSEGCLSPSERKHFFKQAGLASPLRRASTDREVPGFFL</sequence>
<reference evidence="2" key="1">
    <citation type="journal article" date="2013" name="Nature">
        <title>Pan genome of the phytoplankton Emiliania underpins its global distribution.</title>
        <authorList>
            <person name="Read B.A."/>
            <person name="Kegel J."/>
            <person name="Klute M.J."/>
            <person name="Kuo A."/>
            <person name="Lefebvre S.C."/>
            <person name="Maumus F."/>
            <person name="Mayer C."/>
            <person name="Miller J."/>
            <person name="Monier A."/>
            <person name="Salamov A."/>
            <person name="Young J."/>
            <person name="Aguilar M."/>
            <person name="Claverie J.M."/>
            <person name="Frickenhaus S."/>
            <person name="Gonzalez K."/>
            <person name="Herman E.K."/>
            <person name="Lin Y.C."/>
            <person name="Napier J."/>
            <person name="Ogata H."/>
            <person name="Sarno A.F."/>
            <person name="Shmutz J."/>
            <person name="Schroeder D."/>
            <person name="de Vargas C."/>
            <person name="Verret F."/>
            <person name="von Dassow P."/>
            <person name="Valentin K."/>
            <person name="Van de Peer Y."/>
            <person name="Wheeler G."/>
            <person name="Dacks J.B."/>
            <person name="Delwiche C.F."/>
            <person name="Dyhrman S.T."/>
            <person name="Glockner G."/>
            <person name="John U."/>
            <person name="Richards T."/>
            <person name="Worden A.Z."/>
            <person name="Zhang X."/>
            <person name="Grigoriev I.V."/>
            <person name="Allen A.E."/>
            <person name="Bidle K."/>
            <person name="Borodovsky M."/>
            <person name="Bowler C."/>
            <person name="Brownlee C."/>
            <person name="Cock J.M."/>
            <person name="Elias M."/>
            <person name="Gladyshev V.N."/>
            <person name="Groth M."/>
            <person name="Guda C."/>
            <person name="Hadaegh A."/>
            <person name="Iglesias-Rodriguez M.D."/>
            <person name="Jenkins J."/>
            <person name="Jones B.M."/>
            <person name="Lawson T."/>
            <person name="Leese F."/>
            <person name="Lindquist E."/>
            <person name="Lobanov A."/>
            <person name="Lomsadze A."/>
            <person name="Malik S.B."/>
            <person name="Marsh M.E."/>
            <person name="Mackinder L."/>
            <person name="Mock T."/>
            <person name="Mueller-Roeber B."/>
            <person name="Pagarete A."/>
            <person name="Parker M."/>
            <person name="Probert I."/>
            <person name="Quesneville H."/>
            <person name="Raines C."/>
            <person name="Rensing S.A."/>
            <person name="Riano-Pachon D.M."/>
            <person name="Richier S."/>
            <person name="Rokitta S."/>
            <person name="Shiraiwa Y."/>
            <person name="Soanes D.M."/>
            <person name="van der Giezen M."/>
            <person name="Wahlund T.M."/>
            <person name="Williams B."/>
            <person name="Wilson W."/>
            <person name="Wolfe G."/>
            <person name="Wurch L.L."/>
        </authorList>
    </citation>
    <scope>NUCLEOTIDE SEQUENCE</scope>
</reference>
<protein>
    <submittedName>
        <fullName evidence="1">Uncharacterized protein</fullName>
    </submittedName>
</protein>
<organism evidence="1 2">
    <name type="scientific">Emiliania huxleyi (strain CCMP1516)</name>
    <dbReference type="NCBI Taxonomy" id="280463"/>
    <lineage>
        <taxon>Eukaryota</taxon>
        <taxon>Haptista</taxon>
        <taxon>Haptophyta</taxon>
        <taxon>Prymnesiophyceae</taxon>
        <taxon>Isochrysidales</taxon>
        <taxon>Noelaerhabdaceae</taxon>
        <taxon>Emiliania</taxon>
    </lineage>
</organism>
<evidence type="ECO:0000313" key="2">
    <source>
        <dbReference type="Proteomes" id="UP000013827"/>
    </source>
</evidence>
<dbReference type="RefSeq" id="XP_005792795.1">
    <property type="nucleotide sequence ID" value="XM_005792738.1"/>
</dbReference>
<dbReference type="AlphaFoldDB" id="A0A0D3KX81"/>
<reference evidence="1" key="2">
    <citation type="submission" date="2024-10" db="UniProtKB">
        <authorList>
            <consortium name="EnsemblProtists"/>
        </authorList>
    </citation>
    <scope>IDENTIFICATION</scope>
</reference>
<accession>A0A0D3KX81</accession>
<proteinExistence type="predicted"/>
<dbReference type="EnsemblProtists" id="EOD40366">
    <property type="protein sequence ID" value="EOD40366"/>
    <property type="gene ID" value="EMIHUDRAFT_439670"/>
</dbReference>
<keyword evidence="2" id="KW-1185">Reference proteome</keyword>
<dbReference type="PaxDb" id="2903-EOD40366"/>
<evidence type="ECO:0000313" key="1">
    <source>
        <dbReference type="EnsemblProtists" id="EOD40366"/>
    </source>
</evidence>
<name>A0A0D3KX81_EMIH1</name>
<dbReference type="GeneID" id="17285702"/>
<dbReference type="KEGG" id="ehx:EMIHUDRAFT_439670"/>
<dbReference type="Proteomes" id="UP000013827">
    <property type="component" value="Unassembled WGS sequence"/>
</dbReference>